<dbReference type="Proteomes" id="UP001212841">
    <property type="component" value="Unassembled WGS sequence"/>
</dbReference>
<feature type="compositionally biased region" description="Acidic residues" evidence="1">
    <location>
        <begin position="280"/>
        <end position="289"/>
    </location>
</feature>
<dbReference type="Gene3D" id="1.10.3970.10">
    <property type="entry name" value="BSD domain"/>
    <property type="match status" value="1"/>
</dbReference>
<evidence type="ECO:0000256" key="1">
    <source>
        <dbReference type="SAM" id="MobiDB-lite"/>
    </source>
</evidence>
<evidence type="ECO:0000259" key="2">
    <source>
        <dbReference type="PROSITE" id="PS50858"/>
    </source>
</evidence>
<dbReference type="GO" id="GO:0038203">
    <property type="term" value="P:TORC2 signaling"/>
    <property type="evidence" value="ECO:0007669"/>
    <property type="project" value="TreeGrafter"/>
</dbReference>
<evidence type="ECO:0000313" key="3">
    <source>
        <dbReference type="EMBL" id="KAJ3054288.1"/>
    </source>
</evidence>
<feature type="region of interest" description="Disordered" evidence="1">
    <location>
        <begin position="77"/>
        <end position="96"/>
    </location>
</feature>
<dbReference type="InterPro" id="IPR035925">
    <property type="entry name" value="BSD_dom_sf"/>
</dbReference>
<protein>
    <recommendedName>
        <fullName evidence="2">BSD domain-containing protein</fullName>
    </recommendedName>
</protein>
<dbReference type="SUPFAM" id="SSF140383">
    <property type="entry name" value="BSD domain-like"/>
    <property type="match status" value="1"/>
</dbReference>
<dbReference type="InterPro" id="IPR005607">
    <property type="entry name" value="BSD_dom"/>
</dbReference>
<gene>
    <name evidence="3" type="ORF">HK097_002170</name>
</gene>
<dbReference type="PROSITE" id="PS50858">
    <property type="entry name" value="BSD"/>
    <property type="match status" value="1"/>
</dbReference>
<dbReference type="PANTHER" id="PTHR16019">
    <property type="entry name" value="SYNAPSE-ASSOCIATED PROTEIN"/>
    <property type="match status" value="1"/>
</dbReference>
<feature type="region of interest" description="Disordered" evidence="1">
    <location>
        <begin position="189"/>
        <end position="249"/>
    </location>
</feature>
<dbReference type="AlphaFoldDB" id="A0AAD5SGP9"/>
<organism evidence="3 4">
    <name type="scientific">Rhizophlyctis rosea</name>
    <dbReference type="NCBI Taxonomy" id="64517"/>
    <lineage>
        <taxon>Eukaryota</taxon>
        <taxon>Fungi</taxon>
        <taxon>Fungi incertae sedis</taxon>
        <taxon>Chytridiomycota</taxon>
        <taxon>Chytridiomycota incertae sedis</taxon>
        <taxon>Chytridiomycetes</taxon>
        <taxon>Rhizophlyctidales</taxon>
        <taxon>Rhizophlyctidaceae</taxon>
        <taxon>Rhizophlyctis</taxon>
    </lineage>
</organism>
<comment type="caution">
    <text evidence="3">The sequence shown here is derived from an EMBL/GenBank/DDBJ whole genome shotgun (WGS) entry which is preliminary data.</text>
</comment>
<feature type="region of interest" description="Disordered" evidence="1">
    <location>
        <begin position="30"/>
        <end position="49"/>
    </location>
</feature>
<name>A0AAD5SGP9_9FUNG</name>
<dbReference type="Pfam" id="PF03909">
    <property type="entry name" value="BSD"/>
    <property type="match status" value="1"/>
</dbReference>
<dbReference type="SMART" id="SM00751">
    <property type="entry name" value="BSD"/>
    <property type="match status" value="1"/>
</dbReference>
<sequence length="316" mass="34772">MFSAFTSKLTTTFAQISHNLDEAHAADLARKKERDGGDFTESVTTTQETRSLPEKLGIMALADVVPGVVKEAVGVRLSKPEEKTEERRPSGGAALPWEGVENEDALMKVVLALSEVRETFTSDPPAEASSAFEINEVAPVAMRLLELDPNLQKMRYELVPRSMKEPTFWRNYFYHVQLLTTQHTAAHLDQTSSTSASDKQAATTKESLPAEHAGITAPEEDSITTKAEKHEQRNNKSIAATQENAEGPTAQELREVVGLPSHLNDEASEPLEYEEFASDAYGDEWDGDSQGEVLYEASDFDDEEAGNPETAKKSQQ</sequence>
<dbReference type="PANTHER" id="PTHR16019:SF6">
    <property type="entry name" value="SYNAPSE-ASSOCIATED PROTEIN 1"/>
    <property type="match status" value="1"/>
</dbReference>
<dbReference type="GO" id="GO:0005794">
    <property type="term" value="C:Golgi apparatus"/>
    <property type="evidence" value="ECO:0007669"/>
    <property type="project" value="TreeGrafter"/>
</dbReference>
<proteinExistence type="predicted"/>
<accession>A0AAD5SGP9</accession>
<feature type="domain" description="BSD" evidence="2">
    <location>
        <begin position="128"/>
        <end position="180"/>
    </location>
</feature>
<evidence type="ECO:0000313" key="4">
    <source>
        <dbReference type="Proteomes" id="UP001212841"/>
    </source>
</evidence>
<feature type="region of interest" description="Disordered" evidence="1">
    <location>
        <begin position="280"/>
        <end position="316"/>
    </location>
</feature>
<feature type="compositionally biased region" description="Polar residues" evidence="1">
    <location>
        <begin position="235"/>
        <end position="244"/>
    </location>
</feature>
<reference evidence="3" key="1">
    <citation type="submission" date="2020-05" db="EMBL/GenBank/DDBJ databases">
        <title>Phylogenomic resolution of chytrid fungi.</title>
        <authorList>
            <person name="Stajich J.E."/>
            <person name="Amses K."/>
            <person name="Simmons R."/>
            <person name="Seto K."/>
            <person name="Myers J."/>
            <person name="Bonds A."/>
            <person name="Quandt C.A."/>
            <person name="Barry K."/>
            <person name="Liu P."/>
            <person name="Grigoriev I."/>
            <person name="Longcore J.E."/>
            <person name="James T.Y."/>
        </authorList>
    </citation>
    <scope>NUCLEOTIDE SEQUENCE</scope>
    <source>
        <strain evidence="3">JEL0318</strain>
    </source>
</reference>
<dbReference type="EMBL" id="JADGJD010000146">
    <property type="protein sequence ID" value="KAJ3054288.1"/>
    <property type="molecule type" value="Genomic_DNA"/>
</dbReference>
<keyword evidence="4" id="KW-1185">Reference proteome</keyword>
<dbReference type="InterPro" id="IPR051494">
    <property type="entry name" value="BSD_domain-containing"/>
</dbReference>
<feature type="compositionally biased region" description="Polar residues" evidence="1">
    <location>
        <begin position="189"/>
        <end position="206"/>
    </location>
</feature>
<dbReference type="GO" id="GO:0005634">
    <property type="term" value="C:nucleus"/>
    <property type="evidence" value="ECO:0007669"/>
    <property type="project" value="TreeGrafter"/>
</dbReference>
<feature type="compositionally biased region" description="Basic and acidic residues" evidence="1">
    <location>
        <begin position="78"/>
        <end position="89"/>
    </location>
</feature>